<evidence type="ECO:0000256" key="5">
    <source>
        <dbReference type="ARBA" id="ARBA00022605"/>
    </source>
</evidence>
<protein>
    <recommendedName>
        <fullName evidence="12">Phosphoserine aminotransferase</fullName>
        <ecNumber evidence="12">2.6.1.52</ecNumber>
    </recommendedName>
    <alternativeName>
        <fullName evidence="12">Phosphohydroxythreonine aminotransferase</fullName>
        <shortName evidence="12">PSAT</shortName>
    </alternativeName>
</protein>
<evidence type="ECO:0000256" key="11">
    <source>
        <dbReference type="ARBA" id="ARBA00049007"/>
    </source>
</evidence>
<accession>A0A401LJF8</accession>
<dbReference type="InterPro" id="IPR015424">
    <property type="entry name" value="PyrdxlP-dep_Trfase"/>
</dbReference>
<organism evidence="15 16">
    <name type="scientific">Mesosutterella multiformis</name>
    <dbReference type="NCBI Taxonomy" id="2259133"/>
    <lineage>
        <taxon>Bacteria</taxon>
        <taxon>Pseudomonadati</taxon>
        <taxon>Pseudomonadota</taxon>
        <taxon>Betaproteobacteria</taxon>
        <taxon>Burkholderiales</taxon>
        <taxon>Sutterellaceae</taxon>
        <taxon>Mesosutterella</taxon>
    </lineage>
</organism>
<dbReference type="EC" id="2.6.1.52" evidence="12"/>
<evidence type="ECO:0000256" key="13">
    <source>
        <dbReference type="RuleBase" id="RU004505"/>
    </source>
</evidence>
<feature type="binding site" evidence="12">
    <location>
        <position position="109"/>
    </location>
    <ligand>
        <name>pyridoxal 5'-phosphate</name>
        <dbReference type="ChEBI" id="CHEBI:597326"/>
    </ligand>
</feature>
<dbReference type="GO" id="GO:0005737">
    <property type="term" value="C:cytoplasm"/>
    <property type="evidence" value="ECO:0007669"/>
    <property type="project" value="UniProtKB-SubCell"/>
</dbReference>
<dbReference type="Gene3D" id="3.90.1150.10">
    <property type="entry name" value="Aspartate Aminotransferase, domain 1"/>
    <property type="match status" value="1"/>
</dbReference>
<dbReference type="RefSeq" id="WP_116269900.1">
    <property type="nucleotide sequence ID" value="NZ_BGZJ01000001.1"/>
</dbReference>
<evidence type="ECO:0000313" key="16">
    <source>
        <dbReference type="Proteomes" id="UP000266091"/>
    </source>
</evidence>
<dbReference type="InterPro" id="IPR000192">
    <property type="entry name" value="Aminotrans_V_dom"/>
</dbReference>
<dbReference type="GO" id="GO:0008615">
    <property type="term" value="P:pyridoxine biosynthetic process"/>
    <property type="evidence" value="ECO:0007669"/>
    <property type="project" value="UniProtKB-UniRule"/>
</dbReference>
<comment type="pathway">
    <text evidence="2 12 13">Amino-acid biosynthesis; L-serine biosynthesis; L-serine from 3-phospho-D-glycerate: step 2/3.</text>
</comment>
<evidence type="ECO:0000256" key="10">
    <source>
        <dbReference type="ARBA" id="ARBA00047630"/>
    </source>
</evidence>
<dbReference type="AlphaFoldDB" id="A0A388SBE9"/>
<evidence type="ECO:0000256" key="12">
    <source>
        <dbReference type="HAMAP-Rule" id="MF_00160"/>
    </source>
</evidence>
<dbReference type="InterPro" id="IPR022278">
    <property type="entry name" value="Pser_aminoTfrase"/>
</dbReference>
<keyword evidence="7 12" id="KW-0663">Pyridoxal phosphate</keyword>
<feature type="binding site" evidence="12">
    <location>
        <position position="176"/>
    </location>
    <ligand>
        <name>pyridoxal 5'-phosphate</name>
        <dbReference type="ChEBI" id="CHEBI:597326"/>
    </ligand>
</feature>
<keyword evidence="12" id="KW-0963">Cytoplasm</keyword>
<dbReference type="HAMAP" id="MF_00160">
    <property type="entry name" value="SerC_aminotrans_5"/>
    <property type="match status" value="1"/>
</dbReference>
<feature type="modified residue" description="N6-(pyridoxal phosphate)lysine" evidence="12">
    <location>
        <position position="200"/>
    </location>
</feature>
<feature type="binding site" evidence="12">
    <location>
        <position position="156"/>
    </location>
    <ligand>
        <name>pyridoxal 5'-phosphate</name>
        <dbReference type="ChEBI" id="CHEBI:597326"/>
    </ligand>
</feature>
<dbReference type="PROSITE" id="PS00595">
    <property type="entry name" value="AA_TRANSFER_CLASS_5"/>
    <property type="match status" value="1"/>
</dbReference>
<evidence type="ECO:0000256" key="9">
    <source>
        <dbReference type="ARBA" id="ARBA00023299"/>
    </source>
</evidence>
<dbReference type="InterPro" id="IPR015421">
    <property type="entry name" value="PyrdxlP-dep_Trfase_major"/>
</dbReference>
<comment type="function">
    <text evidence="12">Catalyzes the reversible conversion of 3-phosphohydroxypyruvate to phosphoserine and of 3-hydroxy-2-oxo-4-phosphonooxybutanoate to phosphohydroxythreonine.</text>
</comment>
<dbReference type="GO" id="GO:0030170">
    <property type="term" value="F:pyridoxal phosphate binding"/>
    <property type="evidence" value="ECO:0007669"/>
    <property type="project" value="UniProtKB-UniRule"/>
</dbReference>
<evidence type="ECO:0000256" key="2">
    <source>
        <dbReference type="ARBA" id="ARBA00005099"/>
    </source>
</evidence>
<gene>
    <name evidence="12 15" type="primary">serC</name>
    <name evidence="15" type="ORF">MESMUL_08890</name>
</gene>
<comment type="pathway">
    <text evidence="1 12">Cofactor biosynthesis; pyridoxine 5'-phosphate biosynthesis; pyridoxine 5'-phosphate from D-erythrose 4-phosphate: step 3/5.</text>
</comment>
<dbReference type="PANTHER" id="PTHR43247:SF1">
    <property type="entry name" value="PHOSPHOSERINE AMINOTRANSFERASE"/>
    <property type="match status" value="1"/>
</dbReference>
<comment type="subcellular location">
    <subcellularLocation>
        <location evidence="12">Cytoplasm</location>
    </subcellularLocation>
</comment>
<comment type="cofactor">
    <cofactor evidence="12">
        <name>pyridoxal 5'-phosphate</name>
        <dbReference type="ChEBI" id="CHEBI:597326"/>
    </cofactor>
    <text evidence="12">Binds 1 pyridoxal phosphate per subunit.</text>
</comment>
<evidence type="ECO:0000313" key="15">
    <source>
        <dbReference type="EMBL" id="GBO93535.1"/>
    </source>
</evidence>
<keyword evidence="6 12" id="KW-0808">Transferase</keyword>
<dbReference type="NCBIfam" id="NF003764">
    <property type="entry name" value="PRK05355.1"/>
    <property type="match status" value="1"/>
</dbReference>
<feature type="binding site" evidence="12">
    <location>
        <position position="42"/>
    </location>
    <ligand>
        <name>L-glutamate</name>
        <dbReference type="ChEBI" id="CHEBI:29985"/>
    </ligand>
</feature>
<dbReference type="Gene3D" id="3.40.640.10">
    <property type="entry name" value="Type I PLP-dependent aspartate aminotransferase-like (Major domain)"/>
    <property type="match status" value="1"/>
</dbReference>
<dbReference type="GO" id="GO:0004648">
    <property type="term" value="F:O-phospho-L-serine:2-oxoglutarate aminotransferase activity"/>
    <property type="evidence" value="ECO:0007669"/>
    <property type="project" value="UniProtKB-UniRule"/>
</dbReference>
<dbReference type="Pfam" id="PF00266">
    <property type="entry name" value="Aminotran_5"/>
    <property type="match status" value="1"/>
</dbReference>
<comment type="caution">
    <text evidence="15">The sequence shown here is derived from an EMBL/GenBank/DDBJ whole genome shotgun (WGS) entry which is preliminary data.</text>
</comment>
<evidence type="ECO:0000259" key="14">
    <source>
        <dbReference type="Pfam" id="PF00266"/>
    </source>
</evidence>
<name>A0A388SBE9_9BURK</name>
<dbReference type="PANTHER" id="PTHR43247">
    <property type="entry name" value="PHOSPHOSERINE AMINOTRANSFERASE"/>
    <property type="match status" value="1"/>
</dbReference>
<feature type="binding site" evidence="12">
    <location>
        <position position="199"/>
    </location>
    <ligand>
        <name>pyridoxal 5'-phosphate</name>
        <dbReference type="ChEBI" id="CHEBI:597326"/>
    </ligand>
</feature>
<evidence type="ECO:0000256" key="6">
    <source>
        <dbReference type="ARBA" id="ARBA00022679"/>
    </source>
</evidence>
<keyword evidence="16" id="KW-1185">Reference proteome</keyword>
<feature type="binding site" evidence="12">
    <location>
        <begin position="241"/>
        <end position="242"/>
    </location>
    <ligand>
        <name>pyridoxal 5'-phosphate</name>
        <dbReference type="ChEBI" id="CHEBI:597326"/>
    </ligand>
</feature>
<comment type="subunit">
    <text evidence="12">Homodimer.</text>
</comment>
<comment type="caution">
    <text evidence="12">Lacks conserved residue(s) required for the propagation of feature annotation.</text>
</comment>
<dbReference type="InterPro" id="IPR015422">
    <property type="entry name" value="PyrdxlP-dep_Trfase_small"/>
</dbReference>
<dbReference type="NCBIfam" id="TIGR01364">
    <property type="entry name" value="serC_1"/>
    <property type="match status" value="1"/>
</dbReference>
<dbReference type="FunFam" id="3.40.640.10:FF:000010">
    <property type="entry name" value="Phosphoserine aminotransferase"/>
    <property type="match status" value="1"/>
</dbReference>
<keyword evidence="9 12" id="KW-0718">Serine biosynthesis</keyword>
<evidence type="ECO:0000256" key="1">
    <source>
        <dbReference type="ARBA" id="ARBA00004915"/>
    </source>
</evidence>
<sequence length="365" mass="40447">MSRCFNFSAGPSELPLEVLEQVRDELLDFRGTGCSIMEISHRSKAFTEVHNETQQMLRSLLDIPEEYDILFMQGGGHMQFSMVPLNLMAPVSADPSRRGGGCYIVNGTWSRKAAHEAGRLGGISIAAEGDETNVPQQQDLRIPEDASYVYYCDNETVHGIEFNYVPDTGRVPLVADMSSNILTRPFDIRKFGAIWFGAQKNFGIAGLTIAAVRHDLIGRAPENCPVMLDWKSYSSKNSMLNTPPTFAIYIANLVCHWLEKQGGVPEMAKRAAEKSGALYSVIDASDGFYSGKVKPAFRSRMNVTFWLKDESLNDLFVEEAAALGLKNIRGHRSIGGMRASVYNAVPTEGATQLADFMKDFERRHG</sequence>
<dbReference type="GO" id="GO:0006564">
    <property type="term" value="P:L-serine biosynthetic process"/>
    <property type="evidence" value="ECO:0007669"/>
    <property type="project" value="UniProtKB-UniRule"/>
</dbReference>
<proteinExistence type="inferred from homology"/>
<evidence type="ECO:0000256" key="4">
    <source>
        <dbReference type="ARBA" id="ARBA00022576"/>
    </source>
</evidence>
<dbReference type="PIRSF" id="PIRSF000525">
    <property type="entry name" value="SerC"/>
    <property type="match status" value="1"/>
</dbReference>
<evidence type="ECO:0000256" key="8">
    <source>
        <dbReference type="ARBA" id="ARBA00023096"/>
    </source>
</evidence>
<dbReference type="Proteomes" id="UP000266091">
    <property type="component" value="Unassembled WGS sequence"/>
</dbReference>
<dbReference type="EMBL" id="BGZJ01000001">
    <property type="protein sequence ID" value="GBO93535.1"/>
    <property type="molecule type" value="Genomic_DNA"/>
</dbReference>
<dbReference type="SUPFAM" id="SSF53383">
    <property type="entry name" value="PLP-dependent transferases"/>
    <property type="match status" value="1"/>
</dbReference>
<comment type="catalytic activity">
    <reaction evidence="11 12 13">
        <text>O-phospho-L-serine + 2-oxoglutarate = 3-phosphooxypyruvate + L-glutamate</text>
        <dbReference type="Rhea" id="RHEA:14329"/>
        <dbReference type="ChEBI" id="CHEBI:16810"/>
        <dbReference type="ChEBI" id="CHEBI:18110"/>
        <dbReference type="ChEBI" id="CHEBI:29985"/>
        <dbReference type="ChEBI" id="CHEBI:57524"/>
        <dbReference type="EC" id="2.6.1.52"/>
    </reaction>
</comment>
<keyword evidence="8 12" id="KW-0664">Pyridoxine biosynthesis</keyword>
<reference evidence="15 16" key="1">
    <citation type="journal article" date="2018" name="Int. J. Syst. Evol. Microbiol.">
        <title>Mesosutterella multiformis gen. nov., sp. nov., a member of the family Sutterellaceae and Sutterella megalosphaeroides sp. nov., isolated from human faeces.</title>
        <authorList>
            <person name="Sakamoto M."/>
            <person name="Ikeyama N."/>
            <person name="Kunihiro T."/>
            <person name="Iino T."/>
            <person name="Yuki M."/>
            <person name="Ohkuma M."/>
        </authorList>
    </citation>
    <scope>NUCLEOTIDE SEQUENCE [LARGE SCALE GENOMIC DNA]</scope>
    <source>
        <strain evidence="15 16">4NBBH2</strain>
    </source>
</reference>
<accession>A0A388SBE9</accession>
<keyword evidence="5 12" id="KW-0028">Amino-acid biosynthesis</keyword>
<keyword evidence="4 12" id="KW-0032">Aminotransferase</keyword>
<comment type="catalytic activity">
    <reaction evidence="10 12">
        <text>4-(phosphooxy)-L-threonine + 2-oxoglutarate = (R)-3-hydroxy-2-oxo-4-phosphooxybutanoate + L-glutamate</text>
        <dbReference type="Rhea" id="RHEA:16573"/>
        <dbReference type="ChEBI" id="CHEBI:16810"/>
        <dbReference type="ChEBI" id="CHEBI:29985"/>
        <dbReference type="ChEBI" id="CHEBI:58452"/>
        <dbReference type="ChEBI" id="CHEBI:58538"/>
        <dbReference type="EC" id="2.6.1.52"/>
    </reaction>
</comment>
<dbReference type="FunFam" id="3.90.1150.10:FF:000006">
    <property type="entry name" value="Phosphoserine aminotransferase"/>
    <property type="match status" value="1"/>
</dbReference>
<evidence type="ECO:0000256" key="3">
    <source>
        <dbReference type="ARBA" id="ARBA00006904"/>
    </source>
</evidence>
<dbReference type="OrthoDB" id="9809412at2"/>
<evidence type="ECO:0000256" key="7">
    <source>
        <dbReference type="ARBA" id="ARBA00022898"/>
    </source>
</evidence>
<comment type="similarity">
    <text evidence="3 12">Belongs to the class-V pyridoxal-phosphate-dependent aminotransferase family. SerC subfamily.</text>
</comment>
<dbReference type="UniPathway" id="UPA00135">
    <property type="reaction ID" value="UER00197"/>
</dbReference>
<dbReference type="InterPro" id="IPR020578">
    <property type="entry name" value="Aminotrans_V_PyrdxlP_BS"/>
</dbReference>
<feature type="domain" description="Aminotransferase class V" evidence="14">
    <location>
        <begin position="5"/>
        <end position="350"/>
    </location>
</feature>
<dbReference type="UniPathway" id="UPA00244">
    <property type="reaction ID" value="UER00311"/>
</dbReference>